<accession>A0ABM7X8T2</accession>
<dbReference type="Proteomes" id="UP001162734">
    <property type="component" value="Chromosome"/>
</dbReference>
<evidence type="ECO:0000313" key="9">
    <source>
        <dbReference type="EMBL" id="BDG08260.1"/>
    </source>
</evidence>
<feature type="domain" description="MotA/TolQ/ExbB proton channel" evidence="8">
    <location>
        <begin position="73"/>
        <end position="193"/>
    </location>
</feature>
<evidence type="ECO:0000256" key="1">
    <source>
        <dbReference type="ARBA" id="ARBA00004651"/>
    </source>
</evidence>
<comment type="similarity">
    <text evidence="6">Belongs to the exbB/tolQ family.</text>
</comment>
<evidence type="ECO:0000256" key="3">
    <source>
        <dbReference type="ARBA" id="ARBA00022692"/>
    </source>
</evidence>
<dbReference type="PANTHER" id="PTHR30625">
    <property type="entry name" value="PROTEIN TOLQ"/>
    <property type="match status" value="1"/>
</dbReference>
<keyword evidence="6" id="KW-0653">Protein transport</keyword>
<keyword evidence="10" id="KW-1185">Reference proteome</keyword>
<name>A0ABM7X8T2_9BACT</name>
<keyword evidence="2" id="KW-1003">Cell membrane</keyword>
<reference evidence="10" key="1">
    <citation type="journal article" date="2022" name="Int. J. Syst. Evol. Microbiol.">
        <title>Anaeromyxobacter oryzae sp. nov., Anaeromyxobacter diazotrophicus sp. nov. and Anaeromyxobacter paludicola sp. nov., isolated from paddy soils.</title>
        <authorList>
            <person name="Itoh H."/>
            <person name="Xu Z."/>
            <person name="Mise K."/>
            <person name="Masuda Y."/>
            <person name="Ushijima N."/>
            <person name="Hayakawa C."/>
            <person name="Shiratori Y."/>
            <person name="Senoo K."/>
        </authorList>
    </citation>
    <scope>NUCLEOTIDE SEQUENCE [LARGE SCALE GENOMIC DNA]</scope>
    <source>
        <strain evidence="10">Red630</strain>
    </source>
</reference>
<comment type="subcellular location">
    <subcellularLocation>
        <location evidence="1">Cell membrane</location>
        <topology evidence="1">Multi-pass membrane protein</topology>
    </subcellularLocation>
    <subcellularLocation>
        <location evidence="6">Membrane</location>
        <topology evidence="6">Multi-pass membrane protein</topology>
    </subcellularLocation>
</comment>
<dbReference type="PANTHER" id="PTHR30625:SF17">
    <property type="entry name" value="TOLQ-RELATED"/>
    <property type="match status" value="1"/>
</dbReference>
<feature type="transmembrane region" description="Helical" evidence="7">
    <location>
        <begin position="12"/>
        <end position="31"/>
    </location>
</feature>
<protein>
    <recommendedName>
        <fullName evidence="8">MotA/TolQ/ExbB proton channel domain-containing protein</fullName>
    </recommendedName>
</protein>
<sequence length="214" mass="21996">MIQHLADFFREGGPFMFVNLVASAVAVAVIVERFVALGFKLNVDAGPFVGKVVEDVRAGRVAAAEQFAAAAGKAPLAAVLRSGLAAHQRGEDVAGALEEAVLDATPLVSKRISSLWSLANIATLLGLIGTITGLIGTFKSLGAASPEMKQLMLSRGISEAMNNTAFGLGIAVTCIVAHLMLTSKSKAMVEEIEASALKLENALAAAPAVQARGA</sequence>
<feature type="transmembrane region" description="Helical" evidence="7">
    <location>
        <begin position="118"/>
        <end position="141"/>
    </location>
</feature>
<evidence type="ECO:0000256" key="6">
    <source>
        <dbReference type="RuleBase" id="RU004057"/>
    </source>
</evidence>
<keyword evidence="3 7" id="KW-0812">Transmembrane</keyword>
<dbReference type="InterPro" id="IPR050790">
    <property type="entry name" value="ExbB/TolQ_transport"/>
</dbReference>
<dbReference type="InterPro" id="IPR002898">
    <property type="entry name" value="MotA_ExbB_proton_chnl"/>
</dbReference>
<dbReference type="EMBL" id="AP025592">
    <property type="protein sequence ID" value="BDG08260.1"/>
    <property type="molecule type" value="Genomic_DNA"/>
</dbReference>
<evidence type="ECO:0000256" key="5">
    <source>
        <dbReference type="ARBA" id="ARBA00023136"/>
    </source>
</evidence>
<organism evidence="9 10">
    <name type="scientific">Anaeromyxobacter paludicola</name>
    <dbReference type="NCBI Taxonomy" id="2918171"/>
    <lineage>
        <taxon>Bacteria</taxon>
        <taxon>Pseudomonadati</taxon>
        <taxon>Myxococcota</taxon>
        <taxon>Myxococcia</taxon>
        <taxon>Myxococcales</taxon>
        <taxon>Cystobacterineae</taxon>
        <taxon>Anaeromyxobacteraceae</taxon>
        <taxon>Anaeromyxobacter</taxon>
    </lineage>
</organism>
<keyword evidence="4 7" id="KW-1133">Transmembrane helix</keyword>
<evidence type="ECO:0000313" key="10">
    <source>
        <dbReference type="Proteomes" id="UP001162734"/>
    </source>
</evidence>
<proteinExistence type="inferred from homology"/>
<gene>
    <name evidence="9" type="ORF">AMPC_13730</name>
</gene>
<evidence type="ECO:0000256" key="2">
    <source>
        <dbReference type="ARBA" id="ARBA00022475"/>
    </source>
</evidence>
<keyword evidence="6" id="KW-0813">Transport</keyword>
<keyword evidence="5 7" id="KW-0472">Membrane</keyword>
<dbReference type="Pfam" id="PF01618">
    <property type="entry name" value="MotA_ExbB"/>
    <property type="match status" value="1"/>
</dbReference>
<evidence type="ECO:0000259" key="8">
    <source>
        <dbReference type="Pfam" id="PF01618"/>
    </source>
</evidence>
<evidence type="ECO:0000256" key="4">
    <source>
        <dbReference type="ARBA" id="ARBA00022989"/>
    </source>
</evidence>
<evidence type="ECO:0000256" key="7">
    <source>
        <dbReference type="SAM" id="Phobius"/>
    </source>
</evidence>
<dbReference type="RefSeq" id="WP_248345444.1">
    <property type="nucleotide sequence ID" value="NZ_AP025592.1"/>
</dbReference>
<feature type="transmembrane region" description="Helical" evidence="7">
    <location>
        <begin position="161"/>
        <end position="181"/>
    </location>
</feature>